<keyword evidence="1" id="KW-0812">Transmembrane</keyword>
<dbReference type="EMBL" id="CP063304">
    <property type="protein sequence ID" value="QOV18654.1"/>
    <property type="molecule type" value="Genomic_DNA"/>
</dbReference>
<dbReference type="KEGG" id="bliq:INP51_11645"/>
<dbReference type="Proteomes" id="UP000593601">
    <property type="component" value="Chromosome"/>
</dbReference>
<dbReference type="AlphaFoldDB" id="A0A7M2RFA6"/>
<keyword evidence="1" id="KW-1133">Transmembrane helix</keyword>
<feature type="transmembrane region" description="Helical" evidence="1">
    <location>
        <begin position="296"/>
        <end position="317"/>
    </location>
</feature>
<proteinExistence type="predicted"/>
<dbReference type="PIRSF" id="PIRSF019466">
    <property type="entry name" value="EutH"/>
    <property type="match status" value="1"/>
</dbReference>
<keyword evidence="1" id="KW-0472">Membrane</keyword>
<evidence type="ECO:0000313" key="2">
    <source>
        <dbReference type="EMBL" id="QOV18654.1"/>
    </source>
</evidence>
<feature type="transmembrane region" description="Helical" evidence="1">
    <location>
        <begin position="329"/>
        <end position="348"/>
    </location>
</feature>
<feature type="transmembrane region" description="Helical" evidence="1">
    <location>
        <begin position="73"/>
        <end position="93"/>
    </location>
</feature>
<feature type="transmembrane region" description="Helical" evidence="1">
    <location>
        <begin position="271"/>
        <end position="289"/>
    </location>
</feature>
<feature type="transmembrane region" description="Helical" evidence="1">
    <location>
        <begin position="194"/>
        <end position="217"/>
    </location>
</feature>
<dbReference type="InterPro" id="IPR007441">
    <property type="entry name" value="EutH"/>
</dbReference>
<dbReference type="GO" id="GO:0034228">
    <property type="term" value="F:ethanolamine transmembrane transporter activity"/>
    <property type="evidence" value="ECO:0007669"/>
    <property type="project" value="InterPro"/>
</dbReference>
<accession>A0A7M2RFA6</accession>
<feature type="transmembrane region" description="Helical" evidence="1">
    <location>
        <begin position="100"/>
        <end position="121"/>
    </location>
</feature>
<organism evidence="2 3">
    <name type="scientific">Blautia liquoris</name>
    <dbReference type="NCBI Taxonomy" id="2779518"/>
    <lineage>
        <taxon>Bacteria</taxon>
        <taxon>Bacillati</taxon>
        <taxon>Bacillota</taxon>
        <taxon>Clostridia</taxon>
        <taxon>Lachnospirales</taxon>
        <taxon>Lachnospiraceae</taxon>
        <taxon>Blautia</taxon>
    </lineage>
</organism>
<dbReference type="PANTHER" id="PTHR40089:SF1">
    <property type="entry name" value="ETHANOLAMINE PERMEASE EUTH-RELATED"/>
    <property type="match status" value="1"/>
</dbReference>
<feature type="transmembrane region" description="Helical" evidence="1">
    <location>
        <begin position="229"/>
        <end position="251"/>
    </location>
</feature>
<dbReference type="PANTHER" id="PTHR40089">
    <property type="entry name" value="ETHANOLAMINE UTILIZATION PROTEIN EUTH"/>
    <property type="match status" value="1"/>
</dbReference>
<keyword evidence="3" id="KW-1185">Reference proteome</keyword>
<dbReference type="GO" id="GO:0005886">
    <property type="term" value="C:plasma membrane"/>
    <property type="evidence" value="ECO:0007669"/>
    <property type="project" value="TreeGrafter"/>
</dbReference>
<feature type="transmembrane region" description="Helical" evidence="1">
    <location>
        <begin position="161"/>
        <end position="182"/>
    </location>
</feature>
<name>A0A7M2RFA6_9FIRM</name>
<evidence type="ECO:0000256" key="1">
    <source>
        <dbReference type="SAM" id="Phobius"/>
    </source>
</evidence>
<sequence>MLNILIAIGALIGAVDYISGNRLKLGDKFEEGFLCMGSTALSMVGIICLAPVLGQVSNAVVAPVFRVFGIDPAMFGCILANNMGGYPLAMAMVEKQEIGLYSGLIVSSTLGATLVYTIPVALGLITPEKQDDFVTGVLIGIVTIPVGSVAGGLAMGIRLPLLLLNTVPVLFISALVIVGFLVLKERVIRGFMAFAWFLKAITILSLGIAAFTYITKISIIPGLGAIEDALAVVTDMCVIQLGSIPLAYLFIRLLKRPLSAVGKLLHINDVSVAAIPISCVNVISVFVMIKDMDRRGIVLSAAWYTHSICILTAHYAYTRSVDSQMVVPMMITKLTGGVLAVVLAYFATKNNKLTKEKLA</sequence>
<evidence type="ECO:0000313" key="3">
    <source>
        <dbReference type="Proteomes" id="UP000593601"/>
    </source>
</evidence>
<dbReference type="Pfam" id="PF04346">
    <property type="entry name" value="EutH"/>
    <property type="match status" value="1"/>
</dbReference>
<dbReference type="RefSeq" id="WP_193735016.1">
    <property type="nucleotide sequence ID" value="NZ_CP063304.1"/>
</dbReference>
<gene>
    <name evidence="2" type="ORF">INP51_11645</name>
</gene>
<reference evidence="2 3" key="1">
    <citation type="submission" date="2020-10" db="EMBL/GenBank/DDBJ databases">
        <title>Blautia liquoris sp.nov., isolated from the mud in a fermentation cellar used for the production of Chinese strong-flavoured liquor.</title>
        <authorList>
            <person name="Lu L."/>
        </authorList>
    </citation>
    <scope>NUCLEOTIDE SEQUENCE [LARGE SCALE GENOMIC DNA]</scope>
    <source>
        <strain evidence="2 3">LZLJ-3</strain>
    </source>
</reference>
<protein>
    <submittedName>
        <fullName evidence="2">Ethanolamine utilization protein EutH</fullName>
    </submittedName>
</protein>
<feature type="transmembrane region" description="Helical" evidence="1">
    <location>
        <begin position="133"/>
        <end position="154"/>
    </location>
</feature>
<feature type="transmembrane region" description="Helical" evidence="1">
    <location>
        <begin position="32"/>
        <end position="53"/>
    </location>
</feature>